<protein>
    <submittedName>
        <fullName evidence="2">Uncharacterized protein</fullName>
    </submittedName>
</protein>
<dbReference type="RefSeq" id="WP_135647502.1">
    <property type="nucleotide sequence ID" value="NZ_RQGF01000004.1"/>
</dbReference>
<feature type="compositionally biased region" description="Polar residues" evidence="1">
    <location>
        <begin position="1"/>
        <end position="11"/>
    </location>
</feature>
<gene>
    <name evidence="2" type="ORF">EHQ64_00465</name>
</gene>
<reference evidence="2" key="1">
    <citation type="journal article" date="2019" name="PLoS Negl. Trop. Dis.">
        <title>Revisiting the worldwide diversity of Leptospira species in the environment.</title>
        <authorList>
            <person name="Vincent A.T."/>
            <person name="Schiettekatte O."/>
            <person name="Bourhy P."/>
            <person name="Veyrier F.J."/>
            <person name="Picardeau M."/>
        </authorList>
    </citation>
    <scope>NUCLEOTIDE SEQUENCE [LARGE SCALE GENOMIC DNA]</scope>
    <source>
        <strain evidence="2">201702455</strain>
    </source>
</reference>
<dbReference type="AlphaFoldDB" id="A0A4R9KFC7"/>
<dbReference type="EMBL" id="RQGF01000004">
    <property type="protein sequence ID" value="TGL65782.1"/>
    <property type="molecule type" value="Genomic_DNA"/>
</dbReference>
<feature type="region of interest" description="Disordered" evidence="1">
    <location>
        <begin position="1"/>
        <end position="42"/>
    </location>
</feature>
<sequence length="68" mass="7825">MKINQRINQKPLSLEKKSGNELGQTSEKNPKKEKSNNSKVRKLGILKGKASFKISEDFKMNMEEFLDL</sequence>
<name>A0A4R9KFC7_9LEPT</name>
<organism evidence="2 3">
    <name type="scientific">Leptospira sarikeiensis</name>
    <dbReference type="NCBI Taxonomy" id="2484943"/>
    <lineage>
        <taxon>Bacteria</taxon>
        <taxon>Pseudomonadati</taxon>
        <taxon>Spirochaetota</taxon>
        <taxon>Spirochaetia</taxon>
        <taxon>Leptospirales</taxon>
        <taxon>Leptospiraceae</taxon>
        <taxon>Leptospira</taxon>
    </lineage>
</organism>
<evidence type="ECO:0000313" key="3">
    <source>
        <dbReference type="Proteomes" id="UP000297762"/>
    </source>
</evidence>
<proteinExistence type="predicted"/>
<keyword evidence="3" id="KW-1185">Reference proteome</keyword>
<evidence type="ECO:0000313" key="2">
    <source>
        <dbReference type="EMBL" id="TGL65782.1"/>
    </source>
</evidence>
<dbReference type="Proteomes" id="UP000297762">
    <property type="component" value="Unassembled WGS sequence"/>
</dbReference>
<accession>A0A4R9KFC7</accession>
<evidence type="ECO:0000256" key="1">
    <source>
        <dbReference type="SAM" id="MobiDB-lite"/>
    </source>
</evidence>
<comment type="caution">
    <text evidence="2">The sequence shown here is derived from an EMBL/GenBank/DDBJ whole genome shotgun (WGS) entry which is preliminary data.</text>
</comment>